<accession>A0A0E0LUW9</accession>
<dbReference type="Proteomes" id="UP000026962">
    <property type="component" value="Chromosome 8"/>
</dbReference>
<name>A0A0E0LUW9_ORYPU</name>
<proteinExistence type="predicted"/>
<organism evidence="1">
    <name type="scientific">Oryza punctata</name>
    <name type="common">Red rice</name>
    <dbReference type="NCBI Taxonomy" id="4537"/>
    <lineage>
        <taxon>Eukaryota</taxon>
        <taxon>Viridiplantae</taxon>
        <taxon>Streptophyta</taxon>
        <taxon>Embryophyta</taxon>
        <taxon>Tracheophyta</taxon>
        <taxon>Spermatophyta</taxon>
        <taxon>Magnoliopsida</taxon>
        <taxon>Liliopsida</taxon>
        <taxon>Poales</taxon>
        <taxon>Poaceae</taxon>
        <taxon>BOP clade</taxon>
        <taxon>Oryzoideae</taxon>
        <taxon>Oryzeae</taxon>
        <taxon>Oryzinae</taxon>
        <taxon>Oryza</taxon>
    </lineage>
</organism>
<reference evidence="1" key="1">
    <citation type="submission" date="2015-04" db="UniProtKB">
        <authorList>
            <consortium name="EnsemblPlants"/>
        </authorList>
    </citation>
    <scope>IDENTIFICATION</scope>
</reference>
<dbReference type="Gramene" id="OPUNC08G13100.1">
    <property type="protein sequence ID" value="OPUNC08G13100.1"/>
    <property type="gene ID" value="OPUNC08G13100"/>
</dbReference>
<dbReference type="AlphaFoldDB" id="A0A0E0LUW9"/>
<evidence type="ECO:0000313" key="1">
    <source>
        <dbReference type="EnsemblPlants" id="OPUNC08G13100.1"/>
    </source>
</evidence>
<sequence length="103" mass="10549">MADTGAARLPPPPLRAAVPETQTLRRLLALVSDVLVCCFVAAMWVTPAANAAAIFSRWACCEDSPAADVSKKVSVVSFLATAVCLAGSDVAPPWASPQGQAGP</sequence>
<reference evidence="1" key="2">
    <citation type="submission" date="2018-05" db="EMBL/GenBank/DDBJ databases">
        <title>OpunRS2 (Oryza punctata Reference Sequence Version 2).</title>
        <authorList>
            <person name="Zhang J."/>
            <person name="Kudrna D."/>
            <person name="Lee S."/>
            <person name="Talag J."/>
            <person name="Welchert J."/>
            <person name="Wing R.A."/>
        </authorList>
    </citation>
    <scope>NUCLEOTIDE SEQUENCE [LARGE SCALE GENOMIC DNA]</scope>
</reference>
<keyword evidence="2" id="KW-1185">Reference proteome</keyword>
<evidence type="ECO:0000313" key="2">
    <source>
        <dbReference type="Proteomes" id="UP000026962"/>
    </source>
</evidence>
<dbReference type="EnsemblPlants" id="OPUNC08G13100.1">
    <property type="protein sequence ID" value="OPUNC08G13100.1"/>
    <property type="gene ID" value="OPUNC08G13100"/>
</dbReference>
<dbReference type="eggNOG" id="ENOG502R4TJ">
    <property type="taxonomic scope" value="Eukaryota"/>
</dbReference>
<protein>
    <submittedName>
        <fullName evidence="1">Uncharacterized protein</fullName>
    </submittedName>
</protein>
<dbReference type="HOGENOM" id="CLU_2268171_0_0_1"/>